<proteinExistence type="predicted"/>
<dbReference type="KEGG" id="pary:A4V02_03065"/>
<dbReference type="NCBIfam" id="NF002969">
    <property type="entry name" value="PRK03643.1"/>
    <property type="match status" value="1"/>
</dbReference>
<evidence type="ECO:0000313" key="6">
    <source>
        <dbReference type="Proteomes" id="UP000186351"/>
    </source>
</evidence>
<accession>A0A1B1S7M5</accession>
<dbReference type="Pfam" id="PF01232">
    <property type="entry name" value="Mannitol_dh"/>
    <property type="match status" value="1"/>
</dbReference>
<dbReference type="GO" id="GO:0019592">
    <property type="term" value="P:mannitol catabolic process"/>
    <property type="evidence" value="ECO:0007669"/>
    <property type="project" value="TreeGrafter"/>
</dbReference>
<dbReference type="AlphaFoldDB" id="A0A1B1S7M5"/>
<dbReference type="GO" id="GO:0008926">
    <property type="term" value="F:mannitol-1-phosphate 5-dehydrogenase activity"/>
    <property type="evidence" value="ECO:0007669"/>
    <property type="project" value="TreeGrafter"/>
</dbReference>
<keyword evidence="2" id="KW-0520">NAD</keyword>
<dbReference type="InterPro" id="IPR036291">
    <property type="entry name" value="NAD(P)-bd_dom_sf"/>
</dbReference>
<evidence type="ECO:0000256" key="1">
    <source>
        <dbReference type="ARBA" id="ARBA00023002"/>
    </source>
</evidence>
<evidence type="ECO:0000256" key="2">
    <source>
        <dbReference type="ARBA" id="ARBA00023027"/>
    </source>
</evidence>
<dbReference type="InterPro" id="IPR008927">
    <property type="entry name" value="6-PGluconate_DH-like_C_sf"/>
</dbReference>
<dbReference type="STRING" id="1796646.A4V02_03065"/>
<dbReference type="PANTHER" id="PTHR30524:SF0">
    <property type="entry name" value="ALTRONATE OXIDOREDUCTASE-RELATED"/>
    <property type="match status" value="1"/>
</dbReference>
<gene>
    <name evidence="5" type="ORF">A4V02_03065</name>
</gene>
<dbReference type="PANTHER" id="PTHR30524">
    <property type="entry name" value="MANNITOL-1-PHOSPHATE 5-DEHYDROGENASE"/>
    <property type="match status" value="1"/>
</dbReference>
<dbReference type="EMBL" id="CP015402">
    <property type="protein sequence ID" value="ANU62803.1"/>
    <property type="molecule type" value="Genomic_DNA"/>
</dbReference>
<dbReference type="Gene3D" id="1.10.1040.10">
    <property type="entry name" value="N-(1-d-carboxylethyl)-l-norvaline Dehydrogenase, domain 2"/>
    <property type="match status" value="1"/>
</dbReference>
<dbReference type="GO" id="GO:0005829">
    <property type="term" value="C:cytosol"/>
    <property type="evidence" value="ECO:0007669"/>
    <property type="project" value="TreeGrafter"/>
</dbReference>
<reference evidence="6" key="1">
    <citation type="submission" date="2016-04" db="EMBL/GenBank/DDBJ databases">
        <title>Complete Genome Sequences of Twelve Strains of a Stable Defined Moderately Diverse Mouse Microbiota 2 (sDMDMm2).</title>
        <authorList>
            <person name="Uchimura Y."/>
            <person name="Wyss M."/>
            <person name="Brugiroux S."/>
            <person name="Limenitakis J.P."/>
            <person name="Stecher B."/>
            <person name="McCoy K.D."/>
            <person name="Macpherson A.J."/>
        </authorList>
    </citation>
    <scope>NUCLEOTIDE SEQUENCE [LARGE SCALE GENOMIC DNA]</scope>
    <source>
        <strain evidence="6">YL27</strain>
    </source>
</reference>
<dbReference type="Pfam" id="PF08125">
    <property type="entry name" value="Mannitol_dh_C"/>
    <property type="match status" value="1"/>
</dbReference>
<dbReference type="GeneID" id="65535823"/>
<feature type="domain" description="Mannitol dehydrogenase C-terminal" evidence="4">
    <location>
        <begin position="286"/>
        <end position="480"/>
    </location>
</feature>
<protein>
    <submittedName>
        <fullName evidence="5">Altronate oxidoreductase</fullName>
    </submittedName>
</protein>
<dbReference type="SUPFAM" id="SSF48179">
    <property type="entry name" value="6-phosphogluconate dehydrogenase C-terminal domain-like"/>
    <property type="match status" value="1"/>
</dbReference>
<keyword evidence="1" id="KW-0560">Oxidoreductase</keyword>
<dbReference type="OrthoDB" id="9768714at2"/>
<evidence type="ECO:0000259" key="4">
    <source>
        <dbReference type="Pfam" id="PF08125"/>
    </source>
</evidence>
<name>A0A1B1S7M5_9BACT</name>
<dbReference type="Proteomes" id="UP000186351">
    <property type="component" value="Chromosome"/>
</dbReference>
<dbReference type="Gene3D" id="3.40.50.720">
    <property type="entry name" value="NAD(P)-binding Rossmann-like Domain"/>
    <property type="match status" value="1"/>
</dbReference>
<sequence>MKFLNSLTAPKAHAPERVIQFGEGNFLRAFVDWIIKNMNDSTDFNSSAVIVQGQPDSFAMGLLQAQDYMYHVNLQGRLDGEAVDSYTRVDVISRGINPFSQTDAYLALADQPEMRFVISNTTEAGIVFDPECKFADRPASSYPGRLTQLLYRRYTTFNGAPDKGFIIMPCELIFENGHHLRDAILKYIDLWKDDFGADYEGFKAWFERYNYVCATLVDRIVPGFPRKDIANIQQKLGYVDNVVVQGEVFHLWVIERPCNMSVEELRAEFPAEKAGLHVIITDSEAPYHERKVTLLNGPHTVLSPVTYLSGVNIVRDACNHPVLGKYIHKVQFDELMQTLNLPMEELEKFGGDVLERFNNPYVDHQVTSIMLNAFPKFQTRDLPGLKTYLERKGELPKGIVLGLAAIITYYKGGKRSDGAEIKPQDDQAIMDLLAGLWATGDTAKVAEGVLAADSLIWKEHGDLNRIPGLTAMVTDFLNRIQEKGMLATVEGIL</sequence>
<organism evidence="5 6">
    <name type="scientific">Muribaculum intestinale</name>
    <dbReference type="NCBI Taxonomy" id="1796646"/>
    <lineage>
        <taxon>Bacteria</taxon>
        <taxon>Pseudomonadati</taxon>
        <taxon>Bacteroidota</taxon>
        <taxon>Bacteroidia</taxon>
        <taxon>Bacteroidales</taxon>
        <taxon>Muribaculaceae</taxon>
        <taxon>Muribaculum</taxon>
    </lineage>
</organism>
<dbReference type="RefSeq" id="WP_068960182.1">
    <property type="nucleotide sequence ID" value="NZ_CAJTAP010000002.1"/>
</dbReference>
<dbReference type="InterPro" id="IPR013118">
    <property type="entry name" value="Mannitol_DH_C"/>
</dbReference>
<evidence type="ECO:0000259" key="3">
    <source>
        <dbReference type="Pfam" id="PF01232"/>
    </source>
</evidence>
<dbReference type="SUPFAM" id="SSF51735">
    <property type="entry name" value="NAD(P)-binding Rossmann-fold domains"/>
    <property type="match status" value="1"/>
</dbReference>
<accession>A0A1Z2XE58</accession>
<evidence type="ECO:0000313" key="5">
    <source>
        <dbReference type="EMBL" id="ANU62803.1"/>
    </source>
</evidence>
<dbReference type="InterPro" id="IPR013131">
    <property type="entry name" value="Mannitol_DH_N"/>
</dbReference>
<keyword evidence="6" id="KW-1185">Reference proteome</keyword>
<feature type="domain" description="Mannitol dehydrogenase N-terminal" evidence="3">
    <location>
        <begin position="17"/>
        <end position="257"/>
    </location>
</feature>
<dbReference type="InterPro" id="IPR013328">
    <property type="entry name" value="6PGD_dom2"/>
</dbReference>